<gene>
    <name evidence="3" type="ORF">MDCFG202_LOCUS143047</name>
</gene>
<feature type="compositionally biased region" description="Low complexity" evidence="1">
    <location>
        <begin position="395"/>
        <end position="404"/>
    </location>
</feature>
<feature type="compositionally biased region" description="Low complexity" evidence="1">
    <location>
        <begin position="298"/>
        <end position="380"/>
    </location>
</feature>
<feature type="compositionally biased region" description="Basic and acidic residues" evidence="1">
    <location>
        <begin position="747"/>
        <end position="758"/>
    </location>
</feature>
<feature type="compositionally biased region" description="Low complexity" evidence="1">
    <location>
        <begin position="448"/>
        <end position="464"/>
    </location>
</feature>
<evidence type="ECO:0000313" key="3">
    <source>
        <dbReference type="EMBL" id="CAG1977186.1"/>
    </source>
</evidence>
<sequence>MWFQGPSLQLAALSVLLPVSNAFSVTTTNDANTLANAILGQGITVLQASFSGAAVSSGLFSDGPFGIGSGAILTSGSAVGALPGGDHYVNNGAPGSDTYCGPNTFNAALLTVDFFLDPTYSGIRVEFIFASEEEGGSADPMGIFIGGTQYAKDTNGQRITATNRYVLQPLAITPPNSVTSYPGSSPPLFVDILTSGAQTMVIAICDQSDSEWDSALLIKAEGCVDCDTDMRLAYVTTTTTLDAGETPYTSTITASGTVSGTIKIGVLAATTEEATTTADDETTTTTAETTTTAVNGITTTTAEEATSTTAEESTTATADVKITTTTEVETTTTAEETTTTAADETTTTTEETTTTAVDGVTTTTTEEVPTTTADSETTTTIHESSAESTSDDLNTTTEESPTKSTSDKPQPATTQDTTTQDITTTGTTKVSTEASDTVTVSEPMPNATTTTLATSDTTTETSTIGTESNVITTTAQESSTEIMTGTETTNISDAPVDGTTTSSTISASSIAETESPSSSISTHDTAGMLNPRSHRPSINVQRYDWLYRGAIHNVEKCIEIIPNPGTKTTTESIETTTAQQIESSTNAITTVEAMTSNSVQHDSSPTIPLSVSTSTESFIDSTITIGSSVCMTQSQDGTASISPVPTTAPFKEGNSTRTKDAVVPIVTTITYMVVDPNDPSHLTVTEFCSTLRPSPCRNCQYQRPTTVEMSTITVGCNACGHSGENTVILEVPASAAVGAQTSDHAAYETHHVQHHEPNPYKQRPRPSKGESQTWKTPHPQNTVPVTGDKPYNGNEGYKLDHPQSDHVGPSDAEGGHKSPKPVETIMTEPKPESEPADVIKTGARPTTVGGNDLEPTFHRRPVPAPTPMTPDSPVVVISAAAKTMDTMILSMFCLTGLLLLL</sequence>
<name>A0A9N8NHX7_GIBZA</name>
<feature type="compositionally biased region" description="Polar residues" evidence="1">
    <location>
        <begin position="636"/>
        <end position="645"/>
    </location>
</feature>
<protein>
    <submittedName>
        <fullName evidence="3">Uncharacterized protein</fullName>
    </submittedName>
</protein>
<dbReference type="Proteomes" id="UP000746612">
    <property type="component" value="Unassembled WGS sequence"/>
</dbReference>
<comment type="caution">
    <text evidence="3">The sequence shown here is derived from an EMBL/GenBank/DDBJ whole genome shotgun (WGS) entry which is preliminary data.</text>
</comment>
<keyword evidence="2" id="KW-0732">Signal</keyword>
<organism evidence="3 4">
    <name type="scientific">Gibberella zeae</name>
    <name type="common">Wheat head blight fungus</name>
    <name type="synonym">Fusarium graminearum</name>
    <dbReference type="NCBI Taxonomy" id="5518"/>
    <lineage>
        <taxon>Eukaryota</taxon>
        <taxon>Fungi</taxon>
        <taxon>Dikarya</taxon>
        <taxon>Ascomycota</taxon>
        <taxon>Pezizomycotina</taxon>
        <taxon>Sordariomycetes</taxon>
        <taxon>Hypocreomycetidae</taxon>
        <taxon>Hypocreales</taxon>
        <taxon>Nectriaceae</taxon>
        <taxon>Fusarium</taxon>
    </lineage>
</organism>
<dbReference type="EMBL" id="CAJPIJ010000104">
    <property type="protein sequence ID" value="CAG1977186.1"/>
    <property type="molecule type" value="Genomic_DNA"/>
</dbReference>
<evidence type="ECO:0000256" key="2">
    <source>
        <dbReference type="SAM" id="SignalP"/>
    </source>
</evidence>
<feature type="region of interest" description="Disordered" evidence="1">
    <location>
        <begin position="747"/>
        <end position="855"/>
    </location>
</feature>
<feature type="compositionally biased region" description="Polar residues" evidence="1">
    <location>
        <begin position="769"/>
        <end position="784"/>
    </location>
</feature>
<feature type="region of interest" description="Disordered" evidence="1">
    <location>
        <begin position="298"/>
        <end position="464"/>
    </location>
</feature>
<feature type="signal peptide" evidence="2">
    <location>
        <begin position="1"/>
        <end position="22"/>
    </location>
</feature>
<dbReference type="InterPro" id="IPR049804">
    <property type="entry name" value="Choice_anch_L"/>
</dbReference>
<feature type="region of interest" description="Disordered" evidence="1">
    <location>
        <begin position="636"/>
        <end position="655"/>
    </location>
</feature>
<feature type="compositionally biased region" description="Low complexity" evidence="1">
    <location>
        <begin position="413"/>
        <end position="428"/>
    </location>
</feature>
<proteinExistence type="predicted"/>
<feature type="compositionally biased region" description="Polar residues" evidence="1">
    <location>
        <begin position="381"/>
        <end position="394"/>
    </location>
</feature>
<feature type="region of interest" description="Disordered" evidence="1">
    <location>
        <begin position="507"/>
        <end position="533"/>
    </location>
</feature>
<dbReference type="NCBIfam" id="NF038133">
    <property type="entry name" value="choice_anch_L"/>
    <property type="match status" value="1"/>
</dbReference>
<feature type="compositionally biased region" description="Low complexity" evidence="1">
    <location>
        <begin position="507"/>
        <end position="522"/>
    </location>
</feature>
<feature type="chain" id="PRO_5040430160" evidence="2">
    <location>
        <begin position="23"/>
        <end position="901"/>
    </location>
</feature>
<reference evidence="3" key="1">
    <citation type="submission" date="2021-03" db="EMBL/GenBank/DDBJ databases">
        <authorList>
            <person name="Alouane T."/>
            <person name="Langin T."/>
            <person name="Bonhomme L."/>
        </authorList>
    </citation>
    <scope>NUCLEOTIDE SEQUENCE</scope>
    <source>
        <strain evidence="3">MDC_Fg202</strain>
    </source>
</reference>
<evidence type="ECO:0000256" key="1">
    <source>
        <dbReference type="SAM" id="MobiDB-lite"/>
    </source>
</evidence>
<dbReference type="AlphaFoldDB" id="A0A9N8NHX7"/>
<feature type="compositionally biased region" description="Polar residues" evidence="1">
    <location>
        <begin position="429"/>
        <end position="440"/>
    </location>
</feature>
<accession>A0A9N8NHX7</accession>
<evidence type="ECO:0000313" key="4">
    <source>
        <dbReference type="Proteomes" id="UP000746612"/>
    </source>
</evidence>